<name>W6UDY0_ECHGR</name>
<dbReference type="GeneID" id="36341209"/>
<protein>
    <submittedName>
        <fullName evidence="2">Uncharacterized protein</fullName>
    </submittedName>
</protein>
<dbReference type="EMBL" id="APAU02000041">
    <property type="protein sequence ID" value="EUB59595.1"/>
    <property type="molecule type" value="Genomic_DNA"/>
</dbReference>
<feature type="transmembrane region" description="Helical" evidence="1">
    <location>
        <begin position="36"/>
        <end position="59"/>
    </location>
</feature>
<keyword evidence="1" id="KW-0472">Membrane</keyword>
<proteinExistence type="predicted"/>
<keyword evidence="3" id="KW-1185">Reference proteome</keyword>
<dbReference type="KEGG" id="egl:EGR_05494"/>
<dbReference type="Proteomes" id="UP000019149">
    <property type="component" value="Unassembled WGS sequence"/>
</dbReference>
<evidence type="ECO:0000313" key="2">
    <source>
        <dbReference type="EMBL" id="EUB59595.1"/>
    </source>
</evidence>
<evidence type="ECO:0000313" key="3">
    <source>
        <dbReference type="Proteomes" id="UP000019149"/>
    </source>
</evidence>
<dbReference type="CTD" id="36341209"/>
<comment type="caution">
    <text evidence="2">The sequence shown here is derived from an EMBL/GenBank/DDBJ whole genome shotgun (WGS) entry which is preliminary data.</text>
</comment>
<dbReference type="AlphaFoldDB" id="W6UDY0"/>
<keyword evidence="1" id="KW-0812">Transmembrane</keyword>
<evidence type="ECO:0000256" key="1">
    <source>
        <dbReference type="SAM" id="Phobius"/>
    </source>
</evidence>
<sequence>MDSLNKILKNVIATTLISEGDIKPSSFFHNKRLSSILLDLNIVKLINILPLMFIFHTILNVRLLVNSSTNTKQVEKKRFSLINQED</sequence>
<dbReference type="RefSeq" id="XP_024350791.1">
    <property type="nucleotide sequence ID" value="XM_024494743.1"/>
</dbReference>
<keyword evidence="1" id="KW-1133">Transmembrane helix</keyword>
<reference evidence="2 3" key="1">
    <citation type="journal article" date="2013" name="Nat. Genet.">
        <title>The genome of the hydatid tapeworm Echinococcus granulosus.</title>
        <authorList>
            <person name="Zheng H."/>
            <person name="Zhang W."/>
            <person name="Zhang L."/>
            <person name="Zhang Z."/>
            <person name="Li J."/>
            <person name="Lu G."/>
            <person name="Zhu Y."/>
            <person name="Wang Y."/>
            <person name="Huang Y."/>
            <person name="Liu J."/>
            <person name="Kang H."/>
            <person name="Chen J."/>
            <person name="Wang L."/>
            <person name="Chen A."/>
            <person name="Yu S."/>
            <person name="Gao Z."/>
            <person name="Jin L."/>
            <person name="Gu W."/>
            <person name="Wang Z."/>
            <person name="Zhao L."/>
            <person name="Shi B."/>
            <person name="Wen H."/>
            <person name="Lin R."/>
            <person name="Jones M.K."/>
            <person name="Brejova B."/>
            <person name="Vinar T."/>
            <person name="Zhao G."/>
            <person name="McManus D.P."/>
            <person name="Chen Z."/>
            <person name="Zhou Y."/>
            <person name="Wang S."/>
        </authorList>
    </citation>
    <scope>NUCLEOTIDE SEQUENCE [LARGE SCALE GENOMIC DNA]</scope>
</reference>
<organism evidence="2 3">
    <name type="scientific">Echinococcus granulosus</name>
    <name type="common">Hydatid tapeworm</name>
    <dbReference type="NCBI Taxonomy" id="6210"/>
    <lineage>
        <taxon>Eukaryota</taxon>
        <taxon>Metazoa</taxon>
        <taxon>Spiralia</taxon>
        <taxon>Lophotrochozoa</taxon>
        <taxon>Platyhelminthes</taxon>
        <taxon>Cestoda</taxon>
        <taxon>Eucestoda</taxon>
        <taxon>Cyclophyllidea</taxon>
        <taxon>Taeniidae</taxon>
        <taxon>Echinococcus</taxon>
        <taxon>Echinococcus granulosus group</taxon>
    </lineage>
</organism>
<gene>
    <name evidence="2" type="ORF">EGR_05494</name>
</gene>
<accession>W6UDY0</accession>